<name>A0ABS5TQ99_9ACTN</name>
<dbReference type="EMBL" id="JAHBAY010000016">
    <property type="protein sequence ID" value="MBT0773185.1"/>
    <property type="molecule type" value="Genomic_DNA"/>
</dbReference>
<dbReference type="Proteomes" id="UP001197247">
    <property type="component" value="Unassembled WGS sequence"/>
</dbReference>
<comment type="caution">
    <text evidence="1">The sequence shown here is derived from an EMBL/GenBank/DDBJ whole genome shotgun (WGS) entry which is preliminary data.</text>
</comment>
<proteinExistence type="predicted"/>
<keyword evidence="2" id="KW-1185">Reference proteome</keyword>
<accession>A0ABS5TQ99</accession>
<sequence>MIEPLTEQIAKAHQEQLDCITRLRLLAPAEVIAAAVAMHEAEHRVVDLCLATAVLDDELMDALAACHRQRQDFLVVARAGVGVPGAVAGIGDHV</sequence>
<dbReference type="RefSeq" id="WP_214159727.1">
    <property type="nucleotide sequence ID" value="NZ_JAHBAY010000016.1"/>
</dbReference>
<evidence type="ECO:0000313" key="1">
    <source>
        <dbReference type="EMBL" id="MBT0773185.1"/>
    </source>
</evidence>
<organism evidence="1 2">
    <name type="scientific">Kineosporia corallincola</name>
    <dbReference type="NCBI Taxonomy" id="2835133"/>
    <lineage>
        <taxon>Bacteria</taxon>
        <taxon>Bacillati</taxon>
        <taxon>Actinomycetota</taxon>
        <taxon>Actinomycetes</taxon>
        <taxon>Kineosporiales</taxon>
        <taxon>Kineosporiaceae</taxon>
        <taxon>Kineosporia</taxon>
    </lineage>
</organism>
<protein>
    <submittedName>
        <fullName evidence="1">Uncharacterized protein</fullName>
    </submittedName>
</protein>
<gene>
    <name evidence="1" type="ORF">KIH74_29850</name>
</gene>
<evidence type="ECO:0000313" key="2">
    <source>
        <dbReference type="Proteomes" id="UP001197247"/>
    </source>
</evidence>
<reference evidence="1 2" key="1">
    <citation type="submission" date="2021-05" db="EMBL/GenBank/DDBJ databases">
        <title>Kineosporia and Streptomyces sp. nov. two new marine actinobacteria isolated from Coral.</title>
        <authorList>
            <person name="Buangrab K."/>
            <person name="Sutthacheep M."/>
            <person name="Yeemin T."/>
            <person name="Harunari E."/>
            <person name="Igarashi Y."/>
            <person name="Kanchanasin P."/>
            <person name="Tanasupawat S."/>
            <person name="Phongsopitanun W."/>
        </authorList>
    </citation>
    <scope>NUCLEOTIDE SEQUENCE [LARGE SCALE GENOMIC DNA]</scope>
    <source>
        <strain evidence="1 2">J2-2</strain>
    </source>
</reference>